<dbReference type="InterPro" id="IPR052748">
    <property type="entry name" value="ISR_Activator"/>
</dbReference>
<proteinExistence type="predicted"/>
<dbReference type="RefSeq" id="WP_188409872.1">
    <property type="nucleotide sequence ID" value="NZ_BMCP01000002.1"/>
</dbReference>
<dbReference type="Gene3D" id="1.25.40.10">
    <property type="entry name" value="Tetratricopeptide repeat domain"/>
    <property type="match status" value="2"/>
</dbReference>
<evidence type="ECO:0000256" key="1">
    <source>
        <dbReference type="SAM" id="SignalP"/>
    </source>
</evidence>
<organism evidence="2 3">
    <name type="scientific">Agaricicola taiwanensis</name>
    <dbReference type="NCBI Taxonomy" id="591372"/>
    <lineage>
        <taxon>Bacteria</taxon>
        <taxon>Pseudomonadati</taxon>
        <taxon>Pseudomonadota</taxon>
        <taxon>Alphaproteobacteria</taxon>
        <taxon>Rhodobacterales</taxon>
        <taxon>Paracoccaceae</taxon>
        <taxon>Agaricicola</taxon>
    </lineage>
</organism>
<dbReference type="SUPFAM" id="SSF81901">
    <property type="entry name" value="HCP-like"/>
    <property type="match status" value="1"/>
</dbReference>
<accession>A0A8J2YIK8</accession>
<gene>
    <name evidence="2" type="ORF">GCM10007276_23070</name>
</gene>
<keyword evidence="1" id="KW-0732">Signal</keyword>
<dbReference type="AlphaFoldDB" id="A0A8J2YIK8"/>
<keyword evidence="3" id="KW-1185">Reference proteome</keyword>
<dbReference type="PANTHER" id="PTHR45011">
    <property type="entry name" value="DAP3-BINDING CELL DEATH ENHANCER 1"/>
    <property type="match status" value="1"/>
</dbReference>
<sequence>MRTLNWFVGAYFAGAALSAPALAFDGAPGSPAEQGIATAATAAAPTADIVAEVTPRSAYENGLKSYFSGDKASALSALQYAAGKGHPIAQWKLGRMYAEGDGVVHDDLKAFDYFSQIVRLHASEDPDAIETRARAPYLADAIVQLGYYYLEGIPGTYVKPNPGLARDLFTNAAFNYGDPNAQYKLALMYLEGTGVRKDASQAVRLLNLAVEKDHPPSRALLGHILFMGDAVKKNRPLGLMWMTLAREPAELGGNPADKWIIDFHEAAVAAATEDERAQARVYLERYLQNRHN</sequence>
<name>A0A8J2YIK8_9RHOB</name>
<feature type="signal peptide" evidence="1">
    <location>
        <begin position="1"/>
        <end position="23"/>
    </location>
</feature>
<dbReference type="InterPro" id="IPR011990">
    <property type="entry name" value="TPR-like_helical_dom_sf"/>
</dbReference>
<protein>
    <submittedName>
        <fullName evidence="2">Exopolysaccharide production negative regulator</fullName>
    </submittedName>
</protein>
<dbReference type="Proteomes" id="UP000602745">
    <property type="component" value="Unassembled WGS sequence"/>
</dbReference>
<evidence type="ECO:0000313" key="2">
    <source>
        <dbReference type="EMBL" id="GGE45286.1"/>
    </source>
</evidence>
<dbReference type="Pfam" id="PF08238">
    <property type="entry name" value="Sel1"/>
    <property type="match status" value="4"/>
</dbReference>
<dbReference type="InterPro" id="IPR006597">
    <property type="entry name" value="Sel1-like"/>
</dbReference>
<dbReference type="PANTHER" id="PTHR45011:SF1">
    <property type="entry name" value="DAP3-BINDING CELL DEATH ENHANCER 1"/>
    <property type="match status" value="1"/>
</dbReference>
<comment type="caution">
    <text evidence="2">The sequence shown here is derived from an EMBL/GenBank/DDBJ whole genome shotgun (WGS) entry which is preliminary data.</text>
</comment>
<feature type="chain" id="PRO_5035278240" evidence="1">
    <location>
        <begin position="24"/>
        <end position="292"/>
    </location>
</feature>
<dbReference type="EMBL" id="BMCP01000002">
    <property type="protein sequence ID" value="GGE45286.1"/>
    <property type="molecule type" value="Genomic_DNA"/>
</dbReference>
<evidence type="ECO:0000313" key="3">
    <source>
        <dbReference type="Proteomes" id="UP000602745"/>
    </source>
</evidence>
<dbReference type="SMART" id="SM00671">
    <property type="entry name" value="SEL1"/>
    <property type="match status" value="4"/>
</dbReference>
<reference evidence="2" key="1">
    <citation type="journal article" date="2014" name="Int. J. Syst. Evol. Microbiol.">
        <title>Complete genome sequence of Corynebacterium casei LMG S-19264T (=DSM 44701T), isolated from a smear-ripened cheese.</title>
        <authorList>
            <consortium name="US DOE Joint Genome Institute (JGI-PGF)"/>
            <person name="Walter F."/>
            <person name="Albersmeier A."/>
            <person name="Kalinowski J."/>
            <person name="Ruckert C."/>
        </authorList>
    </citation>
    <scope>NUCLEOTIDE SEQUENCE</scope>
    <source>
        <strain evidence="2">CCM 7684</strain>
    </source>
</reference>
<reference evidence="2" key="2">
    <citation type="submission" date="2020-09" db="EMBL/GenBank/DDBJ databases">
        <authorList>
            <person name="Sun Q."/>
            <person name="Sedlacek I."/>
        </authorList>
    </citation>
    <scope>NUCLEOTIDE SEQUENCE</scope>
    <source>
        <strain evidence="2">CCM 7684</strain>
    </source>
</reference>